<feature type="domain" description="Glycosyl transferase family 51" evidence="11">
    <location>
        <begin position="69"/>
        <end position="252"/>
    </location>
</feature>
<evidence type="ECO:0000256" key="6">
    <source>
        <dbReference type="ARBA" id="ARBA00023268"/>
    </source>
</evidence>
<evidence type="ECO:0000256" key="5">
    <source>
        <dbReference type="ARBA" id="ARBA00022801"/>
    </source>
</evidence>
<dbReference type="Proteomes" id="UP001299970">
    <property type="component" value="Unassembled WGS sequence"/>
</dbReference>
<evidence type="ECO:0000259" key="11">
    <source>
        <dbReference type="Pfam" id="PF00912"/>
    </source>
</evidence>
<keyword evidence="1" id="KW-0121">Carboxypeptidase</keyword>
<evidence type="ECO:0000256" key="8">
    <source>
        <dbReference type="ARBA" id="ARBA00049902"/>
    </source>
</evidence>
<gene>
    <name evidence="12" type="ORF">MMF94_22290</name>
</gene>
<evidence type="ECO:0000313" key="12">
    <source>
        <dbReference type="EMBL" id="MCH6168431.1"/>
    </source>
</evidence>
<organism evidence="12 13">
    <name type="scientific">Pseudonocardia alaniniphila</name>
    <dbReference type="NCBI Taxonomy" id="75291"/>
    <lineage>
        <taxon>Bacteria</taxon>
        <taxon>Bacillati</taxon>
        <taxon>Actinomycetota</taxon>
        <taxon>Actinomycetes</taxon>
        <taxon>Pseudonocardiales</taxon>
        <taxon>Pseudonocardiaceae</taxon>
        <taxon>Pseudonocardia</taxon>
    </lineage>
</organism>
<dbReference type="SUPFAM" id="SSF56601">
    <property type="entry name" value="beta-lactamase/transpeptidase-like"/>
    <property type="match status" value="1"/>
</dbReference>
<sequence length="689" mass="71297">MVVLRKCARLAVLGLVAAVVLAVMSFPVVGGIGALAAQVSNGAVNVAPASLLAGNTPDVTTVTDSTGKPIAFLYNQFRTPVPSTQISAAMKAAIVAIEDRRFFEHGGVDPVGTIRALVNDAGGGAQQGGSTLTQQYVKNYELYVAATNDAQRQAAVAPSLARKIHEAELAVTVDHNLSKEDILTRYLNIVYFGHGAYGVAAAARVYFNTTASALTVPQAALLAGMVQSPTQFDPIEHPEAAKARRDVVIAQLRQLGSITPADAATATAAPLGVVDETSVPPEGCTGAGDDGYFCAYVVRYLEQAGFTGDQLLSGGYTIRTTLDPVAQEKAKSAVDSQVPPRTPHVADVLSFVQPGQTLHPITAMVANRTYGNKPGQSSYGLPYQPENLGAGSVYKIFTAATAMEQGLIGIDSVIDVPPSGYLSPIYKDASGHDIPVHNAEETLAPQLSLTEALAESPNTAFVKLEESTGIPPIVDMAQRLGMTSLSEPVSDKPGAMSIADTVKAERQASFTLGVTPTSDLELANVDATLQSHGMWCPPTPILSVTDQSGKPVPVNQAPCRQAVAPALADSLVNGLSQDDQPGGTSAAAASAEGWSRPASAKTGTTQIFQSAAFVGATPQLSGAAIVFDDSRNPRPICDGSPPSTCSSGTLFGGGAPARTFYKAAGDILGDAPVVPLAPPSPRYLRGRLS</sequence>
<dbReference type="Gene3D" id="3.40.710.10">
    <property type="entry name" value="DD-peptidase/beta-lactamase superfamily"/>
    <property type="match status" value="1"/>
</dbReference>
<comment type="catalytic activity">
    <reaction evidence="8">
        <text>[GlcNAc-(1-&gt;4)-Mur2Ac(oyl-L-Ala-gamma-D-Glu-L-Lys-D-Ala-D-Ala)](n)-di-trans,octa-cis-undecaprenyl diphosphate + beta-D-GlcNAc-(1-&gt;4)-Mur2Ac(oyl-L-Ala-gamma-D-Glu-L-Lys-D-Ala-D-Ala)-di-trans,octa-cis-undecaprenyl diphosphate = [GlcNAc-(1-&gt;4)-Mur2Ac(oyl-L-Ala-gamma-D-Glu-L-Lys-D-Ala-D-Ala)](n+1)-di-trans,octa-cis-undecaprenyl diphosphate + di-trans,octa-cis-undecaprenyl diphosphate + H(+)</text>
        <dbReference type="Rhea" id="RHEA:23708"/>
        <dbReference type="Rhea" id="RHEA-COMP:9602"/>
        <dbReference type="Rhea" id="RHEA-COMP:9603"/>
        <dbReference type="ChEBI" id="CHEBI:15378"/>
        <dbReference type="ChEBI" id="CHEBI:58405"/>
        <dbReference type="ChEBI" id="CHEBI:60033"/>
        <dbReference type="ChEBI" id="CHEBI:78435"/>
        <dbReference type="EC" id="2.4.99.28"/>
    </reaction>
</comment>
<dbReference type="RefSeq" id="WP_241039069.1">
    <property type="nucleotide sequence ID" value="NZ_BAAAJF010000055.1"/>
</dbReference>
<evidence type="ECO:0000259" key="10">
    <source>
        <dbReference type="Pfam" id="PF00905"/>
    </source>
</evidence>
<keyword evidence="4" id="KW-0808">Transferase</keyword>
<evidence type="ECO:0000256" key="7">
    <source>
        <dbReference type="ARBA" id="ARBA00034000"/>
    </source>
</evidence>
<feature type="region of interest" description="Disordered" evidence="9">
    <location>
        <begin position="573"/>
        <end position="598"/>
    </location>
</feature>
<comment type="catalytic activity">
    <reaction evidence="7">
        <text>Preferential cleavage: (Ac)2-L-Lys-D-Ala-|-D-Ala. Also transpeptidation of peptidyl-alanyl moieties that are N-acyl substituents of D-alanine.</text>
        <dbReference type="EC" id="3.4.16.4"/>
    </reaction>
</comment>
<evidence type="ECO:0000313" key="13">
    <source>
        <dbReference type="Proteomes" id="UP001299970"/>
    </source>
</evidence>
<dbReference type="PANTHER" id="PTHR32282">
    <property type="entry name" value="BINDING PROTEIN TRANSPEPTIDASE, PUTATIVE-RELATED"/>
    <property type="match status" value="1"/>
</dbReference>
<evidence type="ECO:0000256" key="2">
    <source>
        <dbReference type="ARBA" id="ARBA00022670"/>
    </source>
</evidence>
<proteinExistence type="predicted"/>
<keyword evidence="6" id="KW-0511">Multifunctional enzyme</keyword>
<evidence type="ECO:0000256" key="4">
    <source>
        <dbReference type="ARBA" id="ARBA00022679"/>
    </source>
</evidence>
<dbReference type="Pfam" id="PF00905">
    <property type="entry name" value="Transpeptidase"/>
    <property type="match status" value="1"/>
</dbReference>
<evidence type="ECO:0000256" key="3">
    <source>
        <dbReference type="ARBA" id="ARBA00022676"/>
    </source>
</evidence>
<accession>A0ABS9TIT5</accession>
<dbReference type="InterPro" id="IPR050396">
    <property type="entry name" value="Glycosyltr_51/Transpeptidase"/>
</dbReference>
<evidence type="ECO:0000256" key="9">
    <source>
        <dbReference type="SAM" id="MobiDB-lite"/>
    </source>
</evidence>
<keyword evidence="2" id="KW-0645">Protease</keyword>
<dbReference type="Gene3D" id="1.10.3810.10">
    <property type="entry name" value="Biosynthetic peptidoglycan transglycosylase-like"/>
    <property type="match status" value="1"/>
</dbReference>
<dbReference type="InterPro" id="IPR012338">
    <property type="entry name" value="Beta-lactam/transpept-like"/>
</dbReference>
<reference evidence="12 13" key="1">
    <citation type="submission" date="2022-03" db="EMBL/GenBank/DDBJ databases">
        <title>Pseudonocardia alaer sp. nov., a novel actinomycete isolated from reed forest soil.</title>
        <authorList>
            <person name="Wang L."/>
        </authorList>
    </citation>
    <scope>NUCLEOTIDE SEQUENCE [LARGE SCALE GENOMIC DNA]</scope>
    <source>
        <strain evidence="12 13">Y-16303</strain>
    </source>
</reference>
<keyword evidence="5" id="KW-0378">Hydrolase</keyword>
<dbReference type="InterPro" id="IPR023346">
    <property type="entry name" value="Lysozyme-like_dom_sf"/>
</dbReference>
<protein>
    <submittedName>
        <fullName evidence="12">Penicillin-binding protein</fullName>
    </submittedName>
</protein>
<evidence type="ECO:0000256" key="1">
    <source>
        <dbReference type="ARBA" id="ARBA00022645"/>
    </source>
</evidence>
<feature type="compositionally biased region" description="Polar residues" evidence="9">
    <location>
        <begin position="573"/>
        <end position="583"/>
    </location>
</feature>
<keyword evidence="13" id="KW-1185">Reference proteome</keyword>
<feature type="domain" description="Penicillin-binding protein transpeptidase" evidence="10">
    <location>
        <begin position="361"/>
        <end position="626"/>
    </location>
</feature>
<keyword evidence="3" id="KW-0328">Glycosyltransferase</keyword>
<dbReference type="PANTHER" id="PTHR32282:SF33">
    <property type="entry name" value="PEPTIDOGLYCAN GLYCOSYLTRANSFERASE"/>
    <property type="match status" value="1"/>
</dbReference>
<comment type="caution">
    <text evidence="12">The sequence shown here is derived from an EMBL/GenBank/DDBJ whole genome shotgun (WGS) entry which is preliminary data.</text>
</comment>
<dbReference type="SUPFAM" id="SSF53955">
    <property type="entry name" value="Lysozyme-like"/>
    <property type="match status" value="1"/>
</dbReference>
<name>A0ABS9TIT5_9PSEU</name>
<dbReference type="InterPro" id="IPR001264">
    <property type="entry name" value="Glyco_trans_51"/>
</dbReference>
<dbReference type="InterPro" id="IPR001460">
    <property type="entry name" value="PCN-bd_Tpept"/>
</dbReference>
<dbReference type="EMBL" id="JAKXMK010000019">
    <property type="protein sequence ID" value="MCH6168431.1"/>
    <property type="molecule type" value="Genomic_DNA"/>
</dbReference>
<dbReference type="Pfam" id="PF00912">
    <property type="entry name" value="Transgly"/>
    <property type="match status" value="1"/>
</dbReference>
<dbReference type="InterPro" id="IPR036950">
    <property type="entry name" value="PBP_transglycosylase"/>
</dbReference>